<dbReference type="SUPFAM" id="SSF51735">
    <property type="entry name" value="NAD(P)-binding Rossmann-fold domains"/>
    <property type="match status" value="1"/>
</dbReference>
<gene>
    <name evidence="3" type="ORF">B0H64DRAFT_412753</name>
</gene>
<evidence type="ECO:0000256" key="1">
    <source>
        <dbReference type="ARBA" id="ARBA00023002"/>
    </source>
</evidence>
<dbReference type="SMART" id="SM00829">
    <property type="entry name" value="PKS_ER"/>
    <property type="match status" value="1"/>
</dbReference>
<evidence type="ECO:0000313" key="3">
    <source>
        <dbReference type="EMBL" id="KAK3290541.1"/>
    </source>
</evidence>
<dbReference type="GeneID" id="87841893"/>
<dbReference type="Proteomes" id="UP001278766">
    <property type="component" value="Unassembled WGS sequence"/>
</dbReference>
<dbReference type="SUPFAM" id="SSF50129">
    <property type="entry name" value="GroES-like"/>
    <property type="match status" value="1"/>
</dbReference>
<dbReference type="Pfam" id="PF08240">
    <property type="entry name" value="ADH_N"/>
    <property type="match status" value="1"/>
</dbReference>
<dbReference type="EMBL" id="JAUEPN010000013">
    <property type="protein sequence ID" value="KAK3290541.1"/>
    <property type="molecule type" value="Genomic_DNA"/>
</dbReference>
<dbReference type="GO" id="GO:0005739">
    <property type="term" value="C:mitochondrion"/>
    <property type="evidence" value="ECO:0007669"/>
    <property type="project" value="TreeGrafter"/>
</dbReference>
<evidence type="ECO:0000259" key="2">
    <source>
        <dbReference type="SMART" id="SM00829"/>
    </source>
</evidence>
<comment type="caution">
    <text evidence="3">The sequence shown here is derived from an EMBL/GenBank/DDBJ whole genome shotgun (WGS) entry which is preliminary data.</text>
</comment>
<proteinExistence type="predicted"/>
<dbReference type="InterPro" id="IPR013154">
    <property type="entry name" value="ADH-like_N"/>
</dbReference>
<dbReference type="Gene3D" id="3.90.180.10">
    <property type="entry name" value="Medium-chain alcohol dehydrogenases, catalytic domain"/>
    <property type="match status" value="1"/>
</dbReference>
<reference evidence="3" key="2">
    <citation type="submission" date="2023-06" db="EMBL/GenBank/DDBJ databases">
        <authorList>
            <consortium name="Lawrence Berkeley National Laboratory"/>
            <person name="Haridas S."/>
            <person name="Hensen N."/>
            <person name="Bonometti L."/>
            <person name="Westerberg I."/>
            <person name="Brannstrom I.O."/>
            <person name="Guillou S."/>
            <person name="Cros-Aarteil S."/>
            <person name="Calhoun S."/>
            <person name="Kuo A."/>
            <person name="Mondo S."/>
            <person name="Pangilinan J."/>
            <person name="Riley R."/>
            <person name="Labutti K."/>
            <person name="Andreopoulos B."/>
            <person name="Lipzen A."/>
            <person name="Chen C."/>
            <person name="Yanf M."/>
            <person name="Daum C."/>
            <person name="Ng V."/>
            <person name="Clum A."/>
            <person name="Steindorff A."/>
            <person name="Ohm R."/>
            <person name="Martin F."/>
            <person name="Silar P."/>
            <person name="Natvig D."/>
            <person name="Lalanne C."/>
            <person name="Gautier V."/>
            <person name="Ament-Velasquez S.L."/>
            <person name="Kruys A."/>
            <person name="Hutchinson M.I."/>
            <person name="Powell A.J."/>
            <person name="Barry K."/>
            <person name="Miller A.N."/>
            <person name="Grigoriev I.V."/>
            <person name="Debuchy R."/>
            <person name="Gladieux P."/>
            <person name="Thoren M.H."/>
            <person name="Johannesson H."/>
        </authorList>
    </citation>
    <scope>NUCLEOTIDE SEQUENCE</scope>
    <source>
        <strain evidence="3">CBS 168.71</strain>
    </source>
</reference>
<dbReference type="CDD" id="cd08267">
    <property type="entry name" value="MDR1"/>
    <property type="match status" value="1"/>
</dbReference>
<dbReference type="InterPro" id="IPR020843">
    <property type="entry name" value="ER"/>
</dbReference>
<organism evidence="3 4">
    <name type="scientific">Chaetomium fimeti</name>
    <dbReference type="NCBI Taxonomy" id="1854472"/>
    <lineage>
        <taxon>Eukaryota</taxon>
        <taxon>Fungi</taxon>
        <taxon>Dikarya</taxon>
        <taxon>Ascomycota</taxon>
        <taxon>Pezizomycotina</taxon>
        <taxon>Sordariomycetes</taxon>
        <taxon>Sordariomycetidae</taxon>
        <taxon>Sordariales</taxon>
        <taxon>Chaetomiaceae</taxon>
        <taxon>Chaetomium</taxon>
    </lineage>
</organism>
<dbReference type="GO" id="GO:0016491">
    <property type="term" value="F:oxidoreductase activity"/>
    <property type="evidence" value="ECO:0007669"/>
    <property type="project" value="UniProtKB-KW"/>
</dbReference>
<reference evidence="3" key="1">
    <citation type="journal article" date="2023" name="Mol. Phylogenet. Evol.">
        <title>Genome-scale phylogeny and comparative genomics of the fungal order Sordariales.</title>
        <authorList>
            <person name="Hensen N."/>
            <person name="Bonometti L."/>
            <person name="Westerberg I."/>
            <person name="Brannstrom I.O."/>
            <person name="Guillou S."/>
            <person name="Cros-Aarteil S."/>
            <person name="Calhoun S."/>
            <person name="Haridas S."/>
            <person name="Kuo A."/>
            <person name="Mondo S."/>
            <person name="Pangilinan J."/>
            <person name="Riley R."/>
            <person name="LaButti K."/>
            <person name="Andreopoulos B."/>
            <person name="Lipzen A."/>
            <person name="Chen C."/>
            <person name="Yan M."/>
            <person name="Daum C."/>
            <person name="Ng V."/>
            <person name="Clum A."/>
            <person name="Steindorff A."/>
            <person name="Ohm R.A."/>
            <person name="Martin F."/>
            <person name="Silar P."/>
            <person name="Natvig D.O."/>
            <person name="Lalanne C."/>
            <person name="Gautier V."/>
            <person name="Ament-Velasquez S.L."/>
            <person name="Kruys A."/>
            <person name="Hutchinson M.I."/>
            <person name="Powell A.J."/>
            <person name="Barry K."/>
            <person name="Miller A.N."/>
            <person name="Grigoriev I.V."/>
            <person name="Debuchy R."/>
            <person name="Gladieux P."/>
            <person name="Hiltunen Thoren M."/>
            <person name="Johannesson H."/>
        </authorList>
    </citation>
    <scope>NUCLEOTIDE SEQUENCE</scope>
    <source>
        <strain evidence="3">CBS 168.71</strain>
    </source>
</reference>
<feature type="domain" description="Enoyl reductase (ER)" evidence="2">
    <location>
        <begin position="49"/>
        <end position="367"/>
    </location>
</feature>
<dbReference type="Gene3D" id="3.40.50.720">
    <property type="entry name" value="NAD(P)-binding Rossmann-like Domain"/>
    <property type="match status" value="1"/>
</dbReference>
<dbReference type="PANTHER" id="PTHR11695:SF294">
    <property type="entry name" value="RETICULON-4-INTERACTING PROTEIN 1, MITOCHONDRIAL"/>
    <property type="match status" value="1"/>
</dbReference>
<dbReference type="RefSeq" id="XP_062654055.1">
    <property type="nucleotide sequence ID" value="XM_062804945.1"/>
</dbReference>
<protein>
    <recommendedName>
        <fullName evidence="2">Enoyl reductase (ER) domain-containing protein</fullName>
    </recommendedName>
</protein>
<keyword evidence="1" id="KW-0560">Oxidoreductase</keyword>
<dbReference type="AlphaFoldDB" id="A0AAE0H7V3"/>
<evidence type="ECO:0000313" key="4">
    <source>
        <dbReference type="Proteomes" id="UP001278766"/>
    </source>
</evidence>
<sequence>MMCRIIGPSFLHSTPEHLRSQATNIADNMASKDAPKTMKAWQYSSTTGGIEKNLVLNDSVPIPTVSSRRGDAELLIQVVSASINPADYKAPELGLVARAVIRTPATPGMDFCGRVVQTTETVDDFAVGDLVFGRIDVQQYGTTAEYVVAPTKTCTPVPEGVSPDDAAAVGVAGITAYQTIAPNVKSGDKVLINGGSGGTGTFGIQVAKALGCHVTATCSPAKADLCRSLGADEIIDYTSTDVSQVLKAKGQVFSLVVDNAGLPANLYKAADDFLLPTGKFVQVGGPLNFNAIKTVATRLLVPSFLGGGKRKYVMYNIGHSRDDLKQLGQWIAEKKIKVVVEETYELGDLPKAFEKLKTGRNAGKLVIHVGK</sequence>
<dbReference type="InterPro" id="IPR002364">
    <property type="entry name" value="Quin_OxRdtase/zeta-crystal_CS"/>
</dbReference>
<dbReference type="PROSITE" id="PS01162">
    <property type="entry name" value="QOR_ZETA_CRYSTAL"/>
    <property type="match status" value="1"/>
</dbReference>
<dbReference type="InterPro" id="IPR036291">
    <property type="entry name" value="NAD(P)-bd_dom_sf"/>
</dbReference>
<dbReference type="InterPro" id="IPR011032">
    <property type="entry name" value="GroES-like_sf"/>
</dbReference>
<dbReference type="GO" id="GO:0008270">
    <property type="term" value="F:zinc ion binding"/>
    <property type="evidence" value="ECO:0007669"/>
    <property type="project" value="InterPro"/>
</dbReference>
<dbReference type="InterPro" id="IPR050700">
    <property type="entry name" value="YIM1/Zinc_Alcohol_DH_Fams"/>
</dbReference>
<dbReference type="Pfam" id="PF13602">
    <property type="entry name" value="ADH_zinc_N_2"/>
    <property type="match status" value="1"/>
</dbReference>
<name>A0AAE0H7V3_9PEZI</name>
<dbReference type="PANTHER" id="PTHR11695">
    <property type="entry name" value="ALCOHOL DEHYDROGENASE RELATED"/>
    <property type="match status" value="1"/>
</dbReference>
<keyword evidence="4" id="KW-1185">Reference proteome</keyword>
<accession>A0AAE0H7V3</accession>